<reference evidence="2" key="1">
    <citation type="journal article" date="2019" name="Int. J. Syst. Evol. Microbiol.">
        <title>The Global Catalogue of Microorganisms (GCM) 10K type strain sequencing project: providing services to taxonomists for standard genome sequencing and annotation.</title>
        <authorList>
            <consortium name="The Broad Institute Genomics Platform"/>
            <consortium name="The Broad Institute Genome Sequencing Center for Infectious Disease"/>
            <person name="Wu L."/>
            <person name="Ma J."/>
        </authorList>
    </citation>
    <scope>NUCLEOTIDE SEQUENCE [LARGE SCALE GENOMIC DNA]</scope>
    <source>
        <strain evidence="2">JCM 18303</strain>
    </source>
</reference>
<evidence type="ECO:0000313" key="2">
    <source>
        <dbReference type="Proteomes" id="UP001428817"/>
    </source>
</evidence>
<proteinExistence type="predicted"/>
<evidence type="ECO:0000313" key="1">
    <source>
        <dbReference type="EMBL" id="GAA5163310.1"/>
    </source>
</evidence>
<dbReference type="EMBL" id="BAABJP010000029">
    <property type="protein sequence ID" value="GAA5163310.1"/>
    <property type="molecule type" value="Genomic_DNA"/>
</dbReference>
<protein>
    <submittedName>
        <fullName evidence="1">Uncharacterized protein</fullName>
    </submittedName>
</protein>
<organism evidence="1 2">
    <name type="scientific">Pseudonocardia eucalypti</name>
    <dbReference type="NCBI Taxonomy" id="648755"/>
    <lineage>
        <taxon>Bacteria</taxon>
        <taxon>Bacillati</taxon>
        <taxon>Actinomycetota</taxon>
        <taxon>Actinomycetes</taxon>
        <taxon>Pseudonocardiales</taxon>
        <taxon>Pseudonocardiaceae</taxon>
        <taxon>Pseudonocardia</taxon>
    </lineage>
</organism>
<dbReference type="Proteomes" id="UP001428817">
    <property type="component" value="Unassembled WGS sequence"/>
</dbReference>
<name>A0ABP9QKG2_9PSEU</name>
<keyword evidence="2" id="KW-1185">Reference proteome</keyword>
<comment type="caution">
    <text evidence="1">The sequence shown here is derived from an EMBL/GenBank/DDBJ whole genome shotgun (WGS) entry which is preliminary data.</text>
</comment>
<accession>A0ABP9QKG2</accession>
<gene>
    <name evidence="1" type="ORF">GCM10023321_49960</name>
</gene>
<sequence>MDAGRFRGVRLDGVDLPRLLAGAVDPDLVRAGITAGGVVLHQREQAQFGQAVGGRADLVGGLDLDPEVVEHGGLIGRSLDERQTQLRSLSTTRFGSRCRSRETVRTRSMRSAIAGPLLGISYPTFPHEFADAVREVAAGLAGNPATDWWLPSGSAKIGSMPSNVASAPVG</sequence>